<name>A0ABQ1H5G0_9SPHN</name>
<accession>A0ABQ1H5G0</accession>
<evidence type="ECO:0000256" key="8">
    <source>
        <dbReference type="ARBA" id="ARBA00022989"/>
    </source>
</evidence>
<comment type="function">
    <text evidence="13">Required for the insertion and/or proper folding and/or complex formation of integral membrane proteins into the membrane. Involved in integration of membrane proteins that insert both dependently and independently of the Sec translocase complex, as well as at least some lipoproteins. Aids folding of multispanning membrane proteins.</text>
</comment>
<dbReference type="Pfam" id="PF14849">
    <property type="entry name" value="YidC_periplas"/>
    <property type="match status" value="1"/>
</dbReference>
<dbReference type="InterPro" id="IPR028055">
    <property type="entry name" value="YidC/Oxa/ALB_C"/>
</dbReference>
<dbReference type="NCBIfam" id="TIGR03593">
    <property type="entry name" value="yidC_nterm"/>
    <property type="match status" value="1"/>
</dbReference>
<dbReference type="PRINTS" id="PR00701">
    <property type="entry name" value="60KDINNERMP"/>
</dbReference>
<gene>
    <name evidence="13 16" type="primary">yidC</name>
    <name evidence="16" type="ORF">GCM10011395_30470</name>
</gene>
<organism evidence="16 17">
    <name type="scientific">Sphingomonas psychrolutea</name>
    <dbReference type="NCBI Taxonomy" id="1259676"/>
    <lineage>
        <taxon>Bacteria</taxon>
        <taxon>Pseudomonadati</taxon>
        <taxon>Pseudomonadota</taxon>
        <taxon>Alphaproteobacteria</taxon>
        <taxon>Sphingomonadales</taxon>
        <taxon>Sphingomonadaceae</taxon>
        <taxon>Sphingomonas</taxon>
    </lineage>
</organism>
<comment type="similarity">
    <text evidence="2 13">Belongs to the OXA1/ALB3/YidC family. Type 1 subfamily.</text>
</comment>
<evidence type="ECO:0000256" key="2">
    <source>
        <dbReference type="ARBA" id="ARBA00010527"/>
    </source>
</evidence>
<keyword evidence="9 13" id="KW-0472">Membrane</keyword>
<keyword evidence="17" id="KW-1185">Reference proteome</keyword>
<feature type="domain" description="Membrane insertase YidC/Oxa/ALB C-terminal" evidence="14">
    <location>
        <begin position="379"/>
        <end position="574"/>
    </location>
</feature>
<reference evidence="17" key="1">
    <citation type="journal article" date="2019" name="Int. J. Syst. Evol. Microbiol.">
        <title>The Global Catalogue of Microorganisms (GCM) 10K type strain sequencing project: providing services to taxonomists for standard genome sequencing and annotation.</title>
        <authorList>
            <consortium name="The Broad Institute Genomics Platform"/>
            <consortium name="The Broad Institute Genome Sequencing Center for Infectious Disease"/>
            <person name="Wu L."/>
            <person name="Ma J."/>
        </authorList>
    </citation>
    <scope>NUCLEOTIDE SEQUENCE [LARGE SCALE GENOMIC DNA]</scope>
    <source>
        <strain evidence="17">CGMCC 1.10106</strain>
    </source>
</reference>
<keyword evidence="10 13" id="KW-0143">Chaperone</keyword>
<evidence type="ECO:0000256" key="5">
    <source>
        <dbReference type="ARBA" id="ARBA00022475"/>
    </source>
</evidence>
<evidence type="ECO:0000259" key="14">
    <source>
        <dbReference type="Pfam" id="PF02096"/>
    </source>
</evidence>
<evidence type="ECO:0000256" key="6">
    <source>
        <dbReference type="ARBA" id="ARBA00022692"/>
    </source>
</evidence>
<evidence type="ECO:0000259" key="15">
    <source>
        <dbReference type="Pfam" id="PF14849"/>
    </source>
</evidence>
<dbReference type="RefSeq" id="WP_188449004.1">
    <property type="nucleotide sequence ID" value="NZ_BMDW01000022.1"/>
</dbReference>
<dbReference type="EMBL" id="BMDW01000022">
    <property type="protein sequence ID" value="GGA58001.1"/>
    <property type="molecule type" value="Genomic_DNA"/>
</dbReference>
<dbReference type="PANTHER" id="PTHR12428:SF65">
    <property type="entry name" value="CYTOCHROME C OXIDASE ASSEMBLY PROTEIN COX18, MITOCHONDRIAL"/>
    <property type="match status" value="1"/>
</dbReference>
<keyword evidence="6 13" id="KW-0812">Transmembrane</keyword>
<evidence type="ECO:0000256" key="10">
    <source>
        <dbReference type="ARBA" id="ARBA00023186"/>
    </source>
</evidence>
<proteinExistence type="inferred from homology"/>
<dbReference type="Pfam" id="PF02096">
    <property type="entry name" value="60KD_IMP"/>
    <property type="match status" value="1"/>
</dbReference>
<evidence type="ECO:0000256" key="9">
    <source>
        <dbReference type="ARBA" id="ARBA00023136"/>
    </source>
</evidence>
<dbReference type="Gene3D" id="2.70.98.90">
    <property type="match status" value="1"/>
</dbReference>
<dbReference type="InterPro" id="IPR038221">
    <property type="entry name" value="YidC_periplasmic_sf"/>
</dbReference>
<feature type="transmembrane region" description="Helical" evidence="13">
    <location>
        <begin position="537"/>
        <end position="560"/>
    </location>
</feature>
<evidence type="ECO:0000256" key="3">
    <source>
        <dbReference type="ARBA" id="ARBA00015325"/>
    </source>
</evidence>
<feature type="transmembrane region" description="Helical" evidence="13">
    <location>
        <begin position="376"/>
        <end position="398"/>
    </location>
</feature>
<dbReference type="InterPro" id="IPR028053">
    <property type="entry name" value="Membr_insert_YidC_N"/>
</dbReference>
<feature type="domain" description="Membrane insertase YidC N-terminal" evidence="15">
    <location>
        <begin position="79"/>
        <end position="367"/>
    </location>
</feature>
<keyword evidence="4 13" id="KW-0813">Transport</keyword>
<evidence type="ECO:0000256" key="12">
    <source>
        <dbReference type="ARBA" id="ARBA00033342"/>
    </source>
</evidence>
<evidence type="ECO:0000256" key="7">
    <source>
        <dbReference type="ARBA" id="ARBA00022927"/>
    </source>
</evidence>
<dbReference type="CDD" id="cd20070">
    <property type="entry name" value="5TM_YidC_Alb3"/>
    <property type="match status" value="1"/>
</dbReference>
<dbReference type="NCBIfam" id="TIGR03592">
    <property type="entry name" value="yidC_oxa1_cterm"/>
    <property type="match status" value="1"/>
</dbReference>
<dbReference type="CDD" id="cd19961">
    <property type="entry name" value="EcYidC-like_peri"/>
    <property type="match status" value="1"/>
</dbReference>
<evidence type="ECO:0000256" key="1">
    <source>
        <dbReference type="ARBA" id="ARBA00004429"/>
    </source>
</evidence>
<evidence type="ECO:0000313" key="16">
    <source>
        <dbReference type="EMBL" id="GGA58001.1"/>
    </source>
</evidence>
<keyword evidence="5 13" id="KW-1003">Cell membrane</keyword>
<dbReference type="InterPro" id="IPR047196">
    <property type="entry name" value="YidC_ALB_C"/>
</dbReference>
<evidence type="ECO:0000313" key="17">
    <source>
        <dbReference type="Proteomes" id="UP000618591"/>
    </source>
</evidence>
<sequence>MKDDTRNFILFAVLAAIILLGGNFLSARYFPRANPPATKIVAGNAKVSDTPTGPATAGPAATGTAAVRDLAIVRAETPRVAIRTADLQGSINLKGARIDDLTLTKYKETVDKNSPPIRLLSPRGTKNAYFGGFGWSGDGVTVPDADTLFTASGAELAPGKPVTLSWANGKGQVFALTFAVDDRYMFTVRQTVSNAGPAPIALRPYALVSRAGVGTEPDTWTNHIGPIGVFDKGATYDITFDNLNGKEPGFFARLWGSNSKPGANMYDATGGWLGFGDKYFLAAVIPDRAAPVRSGFRAANGDAYQGDFTLAPRVVAPGKALVSTAKFFAGAKETNTLDRYEDRLGIPNFGKAIDWGWFEVVEKPIFKYLDWLFRNIGNFGVAIILLTVTIRTLIFPIAQRQFASMAAMKAIQPKMKAIQEKYKDDKLRQQQEVMALYKTEKVNPLAGCLPTLLQIPIMYSLYKVLLLTIEMRHQPFIGWIQDLSAPDPAHILNLFGLLPFAVPAFLAIGVMPVLLGVSMYFQFKLNPAPMDEAQKQVFAIMPWMLMFVMAPFAVGLQVYWITSNLWTVAQQRLLYARHPALKEPAVKT</sequence>
<protein>
    <recommendedName>
        <fullName evidence="3 13">Membrane protein insertase YidC</fullName>
    </recommendedName>
    <alternativeName>
        <fullName evidence="12 13">Foldase YidC</fullName>
    </alternativeName>
    <alternativeName>
        <fullName evidence="11 13">Membrane integrase YidC</fullName>
    </alternativeName>
    <alternativeName>
        <fullName evidence="13">Membrane protein YidC</fullName>
    </alternativeName>
</protein>
<comment type="subcellular location">
    <subcellularLocation>
        <location evidence="1">Cell inner membrane</location>
        <topology evidence="1">Multi-pass membrane protein</topology>
    </subcellularLocation>
    <subcellularLocation>
        <location evidence="13">Cell membrane</location>
        <topology evidence="13">Multi-pass membrane protein</topology>
    </subcellularLocation>
</comment>
<feature type="transmembrane region" description="Helical" evidence="13">
    <location>
        <begin position="491"/>
        <end position="517"/>
    </location>
</feature>
<keyword evidence="8 13" id="KW-1133">Transmembrane helix</keyword>
<comment type="caution">
    <text evidence="13">Lacks conserved residue(s) required for the propagation of feature annotation.</text>
</comment>
<dbReference type="NCBIfam" id="NF002353">
    <property type="entry name" value="PRK01318.1-4"/>
    <property type="match status" value="1"/>
</dbReference>
<evidence type="ECO:0000256" key="13">
    <source>
        <dbReference type="HAMAP-Rule" id="MF_01810"/>
    </source>
</evidence>
<evidence type="ECO:0000256" key="4">
    <source>
        <dbReference type="ARBA" id="ARBA00022448"/>
    </source>
</evidence>
<evidence type="ECO:0000256" key="11">
    <source>
        <dbReference type="ARBA" id="ARBA00033245"/>
    </source>
</evidence>
<dbReference type="InterPro" id="IPR019998">
    <property type="entry name" value="Membr_insert_YidC"/>
</dbReference>
<dbReference type="Proteomes" id="UP000618591">
    <property type="component" value="Unassembled WGS sequence"/>
</dbReference>
<keyword evidence="7 13" id="KW-0653">Protein transport</keyword>
<comment type="caution">
    <text evidence="16">The sequence shown here is derived from an EMBL/GenBank/DDBJ whole genome shotgun (WGS) entry which is preliminary data.</text>
</comment>
<comment type="subunit">
    <text evidence="13">Interacts with the Sec translocase complex via SecD. Specifically interacts with transmembrane segments of nascent integral membrane proteins during membrane integration.</text>
</comment>
<dbReference type="InterPro" id="IPR001708">
    <property type="entry name" value="YidC/ALB3/OXA1/COX18"/>
</dbReference>
<dbReference type="PRINTS" id="PR01900">
    <property type="entry name" value="YIDCPROTEIN"/>
</dbReference>
<dbReference type="HAMAP" id="MF_01810">
    <property type="entry name" value="YidC_type1"/>
    <property type="match status" value="1"/>
</dbReference>
<dbReference type="PANTHER" id="PTHR12428">
    <property type="entry name" value="OXA1"/>
    <property type="match status" value="1"/>
</dbReference>